<sequence length="129" mass="14157">MDGVIQAKSSHRGCITRLFIHYKLLKIPGLRECILPFCMGEVWVTTACLALIEAATSDYNSSGAWHRKGVLSSSGTSLARVKSHILSDSQGSETDVPHAYIWSLQLVPKSKGGCSRFHSSYFVFVVIVI</sequence>
<dbReference type="EMBL" id="JAYMYS010000022">
    <property type="protein sequence ID" value="KAK7376566.1"/>
    <property type="molecule type" value="Genomic_DNA"/>
</dbReference>
<reference evidence="1 2" key="1">
    <citation type="submission" date="2024-01" db="EMBL/GenBank/DDBJ databases">
        <title>The genomes of 5 underutilized Papilionoideae crops provide insights into root nodulation and disease resistanc.</title>
        <authorList>
            <person name="Jiang F."/>
        </authorList>
    </citation>
    <scope>NUCLEOTIDE SEQUENCE [LARGE SCALE GENOMIC DNA]</scope>
    <source>
        <strain evidence="1">DUOXIRENSHENG_FW03</strain>
        <tissue evidence="1">Leaves</tissue>
    </source>
</reference>
<dbReference type="AlphaFoldDB" id="A0AAN9RL07"/>
<accession>A0AAN9RL07</accession>
<evidence type="ECO:0000313" key="1">
    <source>
        <dbReference type="EMBL" id="KAK7376566.1"/>
    </source>
</evidence>
<organism evidence="1 2">
    <name type="scientific">Psophocarpus tetragonolobus</name>
    <name type="common">Winged bean</name>
    <name type="synonym">Dolichos tetragonolobus</name>
    <dbReference type="NCBI Taxonomy" id="3891"/>
    <lineage>
        <taxon>Eukaryota</taxon>
        <taxon>Viridiplantae</taxon>
        <taxon>Streptophyta</taxon>
        <taxon>Embryophyta</taxon>
        <taxon>Tracheophyta</taxon>
        <taxon>Spermatophyta</taxon>
        <taxon>Magnoliopsida</taxon>
        <taxon>eudicotyledons</taxon>
        <taxon>Gunneridae</taxon>
        <taxon>Pentapetalae</taxon>
        <taxon>rosids</taxon>
        <taxon>fabids</taxon>
        <taxon>Fabales</taxon>
        <taxon>Fabaceae</taxon>
        <taxon>Papilionoideae</taxon>
        <taxon>50 kb inversion clade</taxon>
        <taxon>NPAAA clade</taxon>
        <taxon>indigoferoid/millettioid clade</taxon>
        <taxon>Phaseoleae</taxon>
        <taxon>Psophocarpus</taxon>
    </lineage>
</organism>
<dbReference type="Proteomes" id="UP001386955">
    <property type="component" value="Unassembled WGS sequence"/>
</dbReference>
<keyword evidence="2" id="KW-1185">Reference proteome</keyword>
<proteinExistence type="predicted"/>
<comment type="caution">
    <text evidence="1">The sequence shown here is derived from an EMBL/GenBank/DDBJ whole genome shotgun (WGS) entry which is preliminary data.</text>
</comment>
<name>A0AAN9RL07_PSOTE</name>
<evidence type="ECO:0000313" key="2">
    <source>
        <dbReference type="Proteomes" id="UP001386955"/>
    </source>
</evidence>
<protein>
    <submittedName>
        <fullName evidence="1">Uncharacterized protein</fullName>
    </submittedName>
</protein>
<gene>
    <name evidence="1" type="ORF">VNO78_34509</name>
</gene>